<dbReference type="Gene3D" id="6.10.140.1000">
    <property type="match status" value="1"/>
</dbReference>
<dbReference type="Gene3D" id="3.30.450.200">
    <property type="match status" value="1"/>
</dbReference>
<evidence type="ECO:0000256" key="2">
    <source>
        <dbReference type="ARBA" id="ARBA00023329"/>
    </source>
</evidence>
<dbReference type="Gene3D" id="3.40.50.11500">
    <property type="match status" value="1"/>
</dbReference>
<proteinExistence type="predicted"/>
<dbReference type="InterPro" id="IPR043153">
    <property type="entry name" value="DENN_C"/>
</dbReference>
<dbReference type="SMART" id="SM00800">
    <property type="entry name" value="uDENN"/>
    <property type="match status" value="1"/>
</dbReference>
<feature type="compositionally biased region" description="Low complexity" evidence="3">
    <location>
        <begin position="501"/>
        <end position="540"/>
    </location>
</feature>
<evidence type="ECO:0000256" key="1">
    <source>
        <dbReference type="ARBA" id="ARBA00004132"/>
    </source>
</evidence>
<feature type="compositionally biased region" description="Polar residues" evidence="3">
    <location>
        <begin position="478"/>
        <end position="500"/>
    </location>
</feature>
<dbReference type="Pfam" id="PF03456">
    <property type="entry name" value="uDENN"/>
    <property type="match status" value="1"/>
</dbReference>
<dbReference type="Pfam" id="PF03455">
    <property type="entry name" value="dDENN"/>
    <property type="match status" value="1"/>
</dbReference>
<dbReference type="OMA" id="PWHSTFY"/>
<dbReference type="InterPro" id="IPR001194">
    <property type="entry name" value="cDENN_dom"/>
</dbReference>
<dbReference type="FunFam" id="3.40.50.11500:FF:000001">
    <property type="entry name" value="Putative DENN domain-containing protein 1A"/>
    <property type="match status" value="1"/>
</dbReference>
<dbReference type="GO" id="GO:0030136">
    <property type="term" value="C:clathrin-coated vesicle"/>
    <property type="evidence" value="ECO:0007669"/>
    <property type="project" value="UniProtKB-SubCell"/>
</dbReference>
<feature type="domain" description="UDENN" evidence="4">
    <location>
        <begin position="13"/>
        <end position="381"/>
    </location>
</feature>
<dbReference type="SMART" id="SM00801">
    <property type="entry name" value="dDENN"/>
    <property type="match status" value="1"/>
</dbReference>
<evidence type="ECO:0000313" key="6">
    <source>
        <dbReference type="Proteomes" id="UP001142055"/>
    </source>
</evidence>
<sequence>MARLRDDGDQLIELFAEVALPQENNSNAEPFTLRTYPEDYSNKDILSSVPLFAYPCSFRCDVVTHFSFVLTNNSAKWLFGYCRHTPKSDTCLVILSDLPWHSTFYRILDHCAELSTRQSSIPLEHFLEALYSGDLPQPGLELNVTYTCEDLKLREFKAPCPDHQKLPCIPEDRNVTEYFSAVNASNMIAIFASMLNERRIVITSDRLSRLSACVQAANALIYPMHWQHIFIPLLPSHLLDYLSAPMPFLIGVPQVTLAKVKPNEMGDIVLLNADTNQLRTPFDDVSTLPSEVLHNLRKSLKQSSAALGDGLCRAFMRALVSLIGGYRSALRIVPGKDITFERDLFVSSVRGTSRQLFLEKMLQLQIFQQFIETRLDLFNNGERLDDQFEIELNHMEVQSGSSRFKAQYREWTSTMKKEGGAFLRAVNPKVKSAISKSRQAVRNIRSAMKPPMNSLQSRPTSAPSSPKLPPKIKKSISGTAISQTSRTVTYVRTPSSTTMASKGSVTTNTGSSNGSSNSSRSSTIMSPSNVNNSNNNNNNNGHHLMLPNFAPSASAESSDIDEPTDTINNVPRLDMNITSELEDLFRSKSSINGGSNVQTESFPNTTAPIPPPRTDKFSVLTRHALKPSIRPTTITTATATIIQPKCLIEFDSPPKDQPKPNQSNMNTNIGALAFDPLFETNNGDQSKPSVGNSLFYYDVSNVNNGTPSNLFHNPPLQHMIRPRPPPRSNIEQTNQSPFSSTFNNHFEPSPFNTSNLITRFEKMSQPAPPPTKVTHPFQQIHRWQEFD</sequence>
<evidence type="ECO:0000259" key="4">
    <source>
        <dbReference type="PROSITE" id="PS50211"/>
    </source>
</evidence>
<feature type="region of interest" description="Disordered" evidence="3">
    <location>
        <begin position="446"/>
        <end position="570"/>
    </location>
</feature>
<reference evidence="5" key="1">
    <citation type="submission" date="2022-12" db="EMBL/GenBank/DDBJ databases">
        <title>Genome assemblies of Blomia tropicalis.</title>
        <authorList>
            <person name="Cui Y."/>
        </authorList>
    </citation>
    <scope>NUCLEOTIDE SEQUENCE</scope>
    <source>
        <tissue evidence="5">Adult mites</tissue>
    </source>
</reference>
<dbReference type="GO" id="GO:0005085">
    <property type="term" value="F:guanyl-nucleotide exchange factor activity"/>
    <property type="evidence" value="ECO:0007669"/>
    <property type="project" value="InterPro"/>
</dbReference>
<feature type="compositionally biased region" description="Polar residues" evidence="3">
    <location>
        <begin position="590"/>
        <end position="607"/>
    </location>
</feature>
<dbReference type="SMART" id="SM00799">
    <property type="entry name" value="DENN"/>
    <property type="match status" value="1"/>
</dbReference>
<dbReference type="GO" id="GO:0032456">
    <property type="term" value="P:endocytic recycling"/>
    <property type="evidence" value="ECO:0007669"/>
    <property type="project" value="TreeGrafter"/>
</dbReference>
<dbReference type="InterPro" id="IPR005112">
    <property type="entry name" value="dDENN_dom"/>
</dbReference>
<dbReference type="GO" id="GO:0005829">
    <property type="term" value="C:cytosol"/>
    <property type="evidence" value="ECO:0007669"/>
    <property type="project" value="TreeGrafter"/>
</dbReference>
<name>A0A9Q0RRI7_BLOTA</name>
<keyword evidence="6" id="KW-1185">Reference proteome</keyword>
<dbReference type="Pfam" id="PF02141">
    <property type="entry name" value="DENN"/>
    <property type="match status" value="1"/>
</dbReference>
<comment type="subcellular location">
    <subcellularLocation>
        <location evidence="1">Cytoplasmic vesicle</location>
        <location evidence="1">Clathrin-coated vesicle</location>
    </subcellularLocation>
</comment>
<gene>
    <name evidence="5" type="ORF">RDWZM_001681</name>
</gene>
<evidence type="ECO:0000313" key="5">
    <source>
        <dbReference type="EMBL" id="KAJ6223136.1"/>
    </source>
</evidence>
<dbReference type="GO" id="GO:1901981">
    <property type="term" value="F:phosphatidylinositol phosphate binding"/>
    <property type="evidence" value="ECO:0007669"/>
    <property type="project" value="TreeGrafter"/>
</dbReference>
<keyword evidence="2" id="KW-0968">Cytoplasmic vesicle</keyword>
<comment type="caution">
    <text evidence="5">The sequence shown here is derived from an EMBL/GenBank/DDBJ whole genome shotgun (WGS) entry which is preliminary data.</text>
</comment>
<feature type="region of interest" description="Disordered" evidence="3">
    <location>
        <begin position="590"/>
        <end position="614"/>
    </location>
</feature>
<dbReference type="PROSITE" id="PS50211">
    <property type="entry name" value="DENN"/>
    <property type="match status" value="1"/>
</dbReference>
<protein>
    <recommendedName>
        <fullName evidence="4">UDENN domain-containing protein</fullName>
    </recommendedName>
</protein>
<dbReference type="InterPro" id="IPR040032">
    <property type="entry name" value="DENND1A/B/C"/>
</dbReference>
<dbReference type="InterPro" id="IPR005113">
    <property type="entry name" value="uDENN_dom"/>
</dbReference>
<dbReference type="AlphaFoldDB" id="A0A9Q0RRI7"/>
<dbReference type="GO" id="GO:0006897">
    <property type="term" value="P:endocytosis"/>
    <property type="evidence" value="ECO:0007669"/>
    <property type="project" value="TreeGrafter"/>
</dbReference>
<feature type="compositionally biased region" description="Polar residues" evidence="3">
    <location>
        <begin position="453"/>
        <end position="462"/>
    </location>
</feature>
<dbReference type="PANTHER" id="PTHR13196">
    <property type="entry name" value="DENN DOMAIN-CONTAINING"/>
    <property type="match status" value="1"/>
</dbReference>
<feature type="compositionally biased region" description="Polar residues" evidence="3">
    <location>
        <begin position="729"/>
        <end position="753"/>
    </location>
</feature>
<dbReference type="Proteomes" id="UP001142055">
    <property type="component" value="Chromosome 1"/>
</dbReference>
<accession>A0A9Q0RRI7</accession>
<evidence type="ECO:0000256" key="3">
    <source>
        <dbReference type="SAM" id="MobiDB-lite"/>
    </source>
</evidence>
<feature type="region of interest" description="Disordered" evidence="3">
    <location>
        <begin position="711"/>
        <end position="753"/>
    </location>
</feature>
<dbReference type="PANTHER" id="PTHR13196:SF14">
    <property type="entry name" value="UDENN DOMAIN-CONTAINING PROTEIN"/>
    <property type="match status" value="1"/>
</dbReference>
<dbReference type="EMBL" id="JAPWDV010000001">
    <property type="protein sequence ID" value="KAJ6223136.1"/>
    <property type="molecule type" value="Genomic_DNA"/>
</dbReference>
<organism evidence="5 6">
    <name type="scientific">Blomia tropicalis</name>
    <name type="common">Mite</name>
    <dbReference type="NCBI Taxonomy" id="40697"/>
    <lineage>
        <taxon>Eukaryota</taxon>
        <taxon>Metazoa</taxon>
        <taxon>Ecdysozoa</taxon>
        <taxon>Arthropoda</taxon>
        <taxon>Chelicerata</taxon>
        <taxon>Arachnida</taxon>
        <taxon>Acari</taxon>
        <taxon>Acariformes</taxon>
        <taxon>Sarcoptiformes</taxon>
        <taxon>Astigmata</taxon>
        <taxon>Glycyphagoidea</taxon>
        <taxon>Echimyopodidae</taxon>
        <taxon>Blomia</taxon>
    </lineage>
</organism>
<dbReference type="InterPro" id="IPR037516">
    <property type="entry name" value="Tripartite_DENN"/>
</dbReference>